<evidence type="ECO:0000313" key="1">
    <source>
        <dbReference type="EMBL" id="SCB46815.1"/>
    </source>
</evidence>
<protein>
    <submittedName>
        <fullName evidence="1">Putative SOS response-associated peptidase YedK</fullName>
    </submittedName>
</protein>
<dbReference type="STRING" id="410764.GA0061103_0013"/>
<gene>
    <name evidence="1" type="ORF">GA0061103_0013</name>
</gene>
<dbReference type="Gene3D" id="3.90.1680.10">
    <property type="entry name" value="SOS response associated peptidase-like"/>
    <property type="match status" value="1"/>
</dbReference>
<dbReference type="GO" id="GO:0003697">
    <property type="term" value="F:single-stranded DNA binding"/>
    <property type="evidence" value="ECO:0007669"/>
    <property type="project" value="InterPro"/>
</dbReference>
<dbReference type="AlphaFoldDB" id="A0A1C3X3R1"/>
<dbReference type="Proteomes" id="UP000199101">
    <property type="component" value="Unassembled WGS sequence"/>
</dbReference>
<keyword evidence="2" id="KW-1185">Reference proteome</keyword>
<dbReference type="GO" id="GO:0106300">
    <property type="term" value="P:protein-DNA covalent cross-linking repair"/>
    <property type="evidence" value="ECO:0007669"/>
    <property type="project" value="InterPro"/>
</dbReference>
<accession>A0A1C3X3R1</accession>
<dbReference type="InterPro" id="IPR036590">
    <property type="entry name" value="SRAP-like"/>
</dbReference>
<sequence>MSRLFAVTKSLEEIVAHFAVDMAPTLEVPSETVEGTPGLIVLEKDGLRLLKSIPWGFPRQTRDMRREGEPPSRIGLVADLTNPLWDRIVVDPRYRCLIPLTHFANPDGVKGSKTRSWFSRNRQPLMAWAGFCKNTPDFGPVFAGMTMTANEKIRPFNDRMPVLLNPDEYDRWLHGPIEDVIAFQFRKPPSSDDFEILHSRDRWQSGVSPAKASPRRDNMLM</sequence>
<organism evidence="1 2">
    <name type="scientific">Rhizobium multihospitium</name>
    <dbReference type="NCBI Taxonomy" id="410764"/>
    <lineage>
        <taxon>Bacteria</taxon>
        <taxon>Pseudomonadati</taxon>
        <taxon>Pseudomonadota</taxon>
        <taxon>Alphaproteobacteria</taxon>
        <taxon>Hyphomicrobiales</taxon>
        <taxon>Rhizobiaceae</taxon>
        <taxon>Rhizobium/Agrobacterium group</taxon>
        <taxon>Rhizobium</taxon>
    </lineage>
</organism>
<dbReference type="RefSeq" id="WP_092717961.1">
    <property type="nucleotide sequence ID" value="NZ_FMAG01000010.1"/>
</dbReference>
<dbReference type="SUPFAM" id="SSF143081">
    <property type="entry name" value="BB1717-like"/>
    <property type="match status" value="1"/>
</dbReference>
<dbReference type="OrthoDB" id="9782620at2"/>
<proteinExistence type="predicted"/>
<name>A0A1C3X3R1_9HYPH</name>
<dbReference type="EMBL" id="FMAG01000010">
    <property type="protein sequence ID" value="SCB46815.1"/>
    <property type="molecule type" value="Genomic_DNA"/>
</dbReference>
<dbReference type="InterPro" id="IPR003738">
    <property type="entry name" value="SRAP"/>
</dbReference>
<reference evidence="2" key="1">
    <citation type="submission" date="2016-08" db="EMBL/GenBank/DDBJ databases">
        <authorList>
            <person name="Varghese N."/>
            <person name="Submissions Spin"/>
        </authorList>
    </citation>
    <scope>NUCLEOTIDE SEQUENCE [LARGE SCALE GENOMIC DNA]</scope>
    <source>
        <strain evidence="2">HAMBI 2975</strain>
    </source>
</reference>
<evidence type="ECO:0000313" key="2">
    <source>
        <dbReference type="Proteomes" id="UP000199101"/>
    </source>
</evidence>
<dbReference type="Pfam" id="PF02586">
    <property type="entry name" value="SRAP"/>
    <property type="match status" value="1"/>
</dbReference>